<dbReference type="Gene3D" id="3.40.630.30">
    <property type="match status" value="1"/>
</dbReference>
<name>A0A2X1AJH8_9BACI</name>
<evidence type="ECO:0000259" key="3">
    <source>
        <dbReference type="PROSITE" id="PS51186"/>
    </source>
</evidence>
<dbReference type="InterPro" id="IPR016181">
    <property type="entry name" value="Acyl_CoA_acyltransferase"/>
</dbReference>
<sequence>MLTLIIRQMQENDITFVQEIARISWHHTYEGIIPRDIQDRFLQLAYSRERLIERLINSPFLVAIFDEWLVGFANFSNVTQGEAELHAIYLHPDMHGKGVGTALLQEGLRMLPNLSSLFVCVEKENKLGMHFYQAKGFVAIEEFDEQFDGYLLKTVKLVKQYEKV</sequence>
<feature type="domain" description="N-acetyltransferase" evidence="3">
    <location>
        <begin position="4"/>
        <end position="162"/>
    </location>
</feature>
<dbReference type="Proteomes" id="UP000251431">
    <property type="component" value="Unassembled WGS sequence"/>
</dbReference>
<dbReference type="AlphaFoldDB" id="A0A2X1AJH8"/>
<dbReference type="InterPro" id="IPR050832">
    <property type="entry name" value="Bact_Acetyltransf"/>
</dbReference>
<evidence type="ECO:0000256" key="2">
    <source>
        <dbReference type="ARBA" id="ARBA00023315"/>
    </source>
</evidence>
<accession>A0A2X1AJH8</accession>
<dbReference type="SUPFAM" id="SSF55729">
    <property type="entry name" value="Acyl-CoA N-acyltransferases (Nat)"/>
    <property type="match status" value="1"/>
</dbReference>
<protein>
    <submittedName>
        <fullName evidence="4">Acetyltransferase, GNAT family</fullName>
    </submittedName>
</protein>
<gene>
    <name evidence="4" type="ORF">NCTC7582_04384</name>
</gene>
<dbReference type="EMBL" id="UAQE01000004">
    <property type="protein sequence ID" value="SPU38424.1"/>
    <property type="molecule type" value="Genomic_DNA"/>
</dbReference>
<dbReference type="PROSITE" id="PS51186">
    <property type="entry name" value="GNAT"/>
    <property type="match status" value="1"/>
</dbReference>
<proteinExistence type="predicted"/>
<keyword evidence="2" id="KW-0012">Acyltransferase</keyword>
<organism evidence="4 5">
    <name type="scientific">Lysinibacillus capsici</name>
    <dbReference type="NCBI Taxonomy" id="2115968"/>
    <lineage>
        <taxon>Bacteria</taxon>
        <taxon>Bacillati</taxon>
        <taxon>Bacillota</taxon>
        <taxon>Bacilli</taxon>
        <taxon>Bacillales</taxon>
        <taxon>Bacillaceae</taxon>
        <taxon>Lysinibacillus</taxon>
    </lineage>
</organism>
<reference evidence="4 5" key="1">
    <citation type="submission" date="2018-06" db="EMBL/GenBank/DDBJ databases">
        <authorList>
            <consortium name="Pathogen Informatics"/>
            <person name="Doyle S."/>
        </authorList>
    </citation>
    <scope>NUCLEOTIDE SEQUENCE [LARGE SCALE GENOMIC DNA]</scope>
    <source>
        <strain evidence="4 5">NCTC7582</strain>
    </source>
</reference>
<dbReference type="InterPro" id="IPR000182">
    <property type="entry name" value="GNAT_dom"/>
</dbReference>
<dbReference type="PANTHER" id="PTHR43877">
    <property type="entry name" value="AMINOALKYLPHOSPHONATE N-ACETYLTRANSFERASE-RELATED-RELATED"/>
    <property type="match status" value="1"/>
</dbReference>
<evidence type="ECO:0000313" key="4">
    <source>
        <dbReference type="EMBL" id="SPU38424.1"/>
    </source>
</evidence>
<dbReference type="Pfam" id="PF00583">
    <property type="entry name" value="Acetyltransf_1"/>
    <property type="match status" value="1"/>
</dbReference>
<dbReference type="GO" id="GO:0016747">
    <property type="term" value="F:acyltransferase activity, transferring groups other than amino-acyl groups"/>
    <property type="evidence" value="ECO:0007669"/>
    <property type="project" value="InterPro"/>
</dbReference>
<evidence type="ECO:0000313" key="5">
    <source>
        <dbReference type="Proteomes" id="UP000251431"/>
    </source>
</evidence>
<dbReference type="CDD" id="cd04301">
    <property type="entry name" value="NAT_SF"/>
    <property type="match status" value="1"/>
</dbReference>
<evidence type="ECO:0000256" key="1">
    <source>
        <dbReference type="ARBA" id="ARBA00022679"/>
    </source>
</evidence>
<keyword evidence="1 4" id="KW-0808">Transferase</keyword>